<dbReference type="OrthoDB" id="9811073at2"/>
<dbReference type="SUPFAM" id="SSF52540">
    <property type="entry name" value="P-loop containing nucleoside triphosphate hydrolases"/>
    <property type="match status" value="1"/>
</dbReference>
<accession>A0A1I0QBY5</accession>
<dbReference type="EMBL" id="FOJB01000001">
    <property type="protein sequence ID" value="SEW24083.1"/>
    <property type="molecule type" value="Genomic_DNA"/>
</dbReference>
<dbReference type="RefSeq" id="WP_091430839.1">
    <property type="nucleotide sequence ID" value="NZ_FOJB01000001.1"/>
</dbReference>
<dbReference type="STRING" id="1173584.SAMN05444851_2385"/>
<proteinExistence type="predicted"/>
<protein>
    <submittedName>
        <fullName evidence="1">DNA polymerase III, delta prime subunit</fullName>
    </submittedName>
</protein>
<dbReference type="PANTHER" id="PTHR11669">
    <property type="entry name" value="REPLICATION FACTOR C / DNA POLYMERASE III GAMMA-TAU SUBUNIT"/>
    <property type="match status" value="1"/>
</dbReference>
<gene>
    <name evidence="1" type="ORF">SAMN05444851_2385</name>
</gene>
<keyword evidence="2" id="KW-1185">Reference proteome</keyword>
<dbReference type="GO" id="GO:0009360">
    <property type="term" value="C:DNA polymerase III complex"/>
    <property type="evidence" value="ECO:0007669"/>
    <property type="project" value="TreeGrafter"/>
</dbReference>
<dbReference type="PANTHER" id="PTHR11669:SF8">
    <property type="entry name" value="DNA POLYMERASE III SUBUNIT DELTA"/>
    <property type="match status" value="1"/>
</dbReference>
<dbReference type="InterPro" id="IPR050238">
    <property type="entry name" value="DNA_Rep/Repair_Clamp_Loader"/>
</dbReference>
<dbReference type="Pfam" id="PF13177">
    <property type="entry name" value="DNA_pol3_delta2"/>
    <property type="match status" value="1"/>
</dbReference>
<evidence type="ECO:0000313" key="2">
    <source>
        <dbReference type="Proteomes" id="UP000199650"/>
    </source>
</evidence>
<dbReference type="Proteomes" id="UP000199650">
    <property type="component" value="Unassembled WGS sequence"/>
</dbReference>
<evidence type="ECO:0000313" key="1">
    <source>
        <dbReference type="EMBL" id="SEW24083.1"/>
    </source>
</evidence>
<reference evidence="1 2" key="1">
    <citation type="submission" date="2016-10" db="EMBL/GenBank/DDBJ databases">
        <authorList>
            <person name="de Groot N.N."/>
        </authorList>
    </citation>
    <scope>NUCLEOTIDE SEQUENCE [LARGE SCALE GENOMIC DNA]</scope>
    <source>
        <strain evidence="1 2">DSM 29439</strain>
    </source>
</reference>
<dbReference type="GO" id="GO:0006261">
    <property type="term" value="P:DNA-templated DNA replication"/>
    <property type="evidence" value="ECO:0007669"/>
    <property type="project" value="TreeGrafter"/>
</dbReference>
<name>A0A1I0QBY5_9RHOB</name>
<dbReference type="AlphaFoldDB" id="A0A1I0QBY5"/>
<dbReference type="NCBIfam" id="NF005677">
    <property type="entry name" value="PRK07471.1"/>
    <property type="match status" value="1"/>
</dbReference>
<sequence>MSTDIDNIPESDRIDGAPHPREAARLIGQDAAQADFLDAYTSDRLHHGWLITGPRGVGKATLAWRIARFLLATPADDGGMFAAPAPTSLDIPDDHPVARRIRVLSDPGLFLLRRPWDEKNKRLKSDITVDEVRKLKHFFAMSSAGGGRRVVIVDAADEMNTSAANALLKLLEEPPIGAVLMLISHQPSRLLPTIRSRCRELRLAPLSPSDLAQVMAELDETPSAEDTMRLGELAAGSAGDALRLRHLDGLAIYAALIDIFSAGREFDRPRALRLANSAVGKANAEKFELILRLFDLFLARLARHGAGFAPSTEAAPGEAACLARLSPGPDAARAWASLQQELSARAVHGRAVNLDPAALILDMVFRINDTAARQAA</sequence>
<dbReference type="Gene3D" id="3.40.50.300">
    <property type="entry name" value="P-loop containing nucleotide triphosphate hydrolases"/>
    <property type="match status" value="1"/>
</dbReference>
<dbReference type="InterPro" id="IPR027417">
    <property type="entry name" value="P-loop_NTPase"/>
</dbReference>
<organism evidence="1 2">
    <name type="scientific">Aliiroseovarius sediminilitoris</name>
    <dbReference type="NCBI Taxonomy" id="1173584"/>
    <lineage>
        <taxon>Bacteria</taxon>
        <taxon>Pseudomonadati</taxon>
        <taxon>Pseudomonadota</taxon>
        <taxon>Alphaproteobacteria</taxon>
        <taxon>Rhodobacterales</taxon>
        <taxon>Paracoccaceae</taxon>
        <taxon>Aliiroseovarius</taxon>
    </lineage>
</organism>